<dbReference type="Pfam" id="PF18818">
    <property type="entry name" value="MPTase-PolyVal"/>
    <property type="match status" value="1"/>
</dbReference>
<evidence type="ECO:0000313" key="5">
    <source>
        <dbReference type="Proteomes" id="UP000010388"/>
    </source>
</evidence>
<evidence type="ECO:0000259" key="2">
    <source>
        <dbReference type="Pfam" id="PF08401"/>
    </source>
</evidence>
<dbReference type="AlphaFoldDB" id="K9P6V5"/>
<dbReference type="KEGG" id="cgc:Cyagr_1275"/>
<evidence type="ECO:0000313" key="4">
    <source>
        <dbReference type="EMBL" id="AFY28451.1"/>
    </source>
</evidence>
<evidence type="ECO:0000256" key="1">
    <source>
        <dbReference type="SAM" id="MobiDB-lite"/>
    </source>
</evidence>
<gene>
    <name evidence="4" type="ordered locus">Cyagr_1275</name>
</gene>
<dbReference type="HOGENOM" id="CLU_041111_0_0_3"/>
<proteinExistence type="predicted"/>
<dbReference type="Proteomes" id="UP000010388">
    <property type="component" value="Chromosome"/>
</dbReference>
<dbReference type="InterPro" id="IPR041459">
    <property type="entry name" value="MPTase-PolyVal"/>
</dbReference>
<sequence length="335" mass="36424">MTSTSAPKDCQAIDQSSAPGTGHEERLTHSLIELMANGVNPWRKPWNPNRGGSHRNLVTGHHYTGGNPVLLEMQMAARGSELPLWLGYNQAKEQGWSPHKGSKACIIIRPQFNQYEELDADGNPQRDANGEPVITTWVSYKPAAVFNAADLHGDGIEKAITKALGDVKPVPESQRLAEARAVLQAWPVPVIYGTDCACYIPALDRIQLPTAGSFHSHEAFLATHAHEAIHSTGAAKRLNRDGVARRHSFGSEAYAKEELIAELGAFLLTQRLGIGSNSENHAAYLHHWIQILQESPRILFRLLSDATKAADLIASSVSQTAAVKGPKPSPILVRS</sequence>
<dbReference type="RefSeq" id="WP_015108904.1">
    <property type="nucleotide sequence ID" value="NC_019675.1"/>
</dbReference>
<dbReference type="OrthoDB" id="9792687at2"/>
<name>K9P6V5_CYAGP</name>
<dbReference type="InterPro" id="IPR017113">
    <property type="entry name" value="Antirestriction_ArdC"/>
</dbReference>
<dbReference type="EMBL" id="CP003495">
    <property type="protein sequence ID" value="AFY28451.1"/>
    <property type="molecule type" value="Genomic_DNA"/>
</dbReference>
<accession>K9P6V5</accession>
<dbReference type="GO" id="GO:0003697">
    <property type="term" value="F:single-stranded DNA binding"/>
    <property type="evidence" value="ECO:0007669"/>
    <property type="project" value="InterPro"/>
</dbReference>
<dbReference type="InterPro" id="IPR013610">
    <property type="entry name" value="ArdC_N"/>
</dbReference>
<dbReference type="Pfam" id="PF08401">
    <property type="entry name" value="ArdcN"/>
    <property type="match status" value="1"/>
</dbReference>
<protein>
    <submittedName>
        <fullName evidence="4">Antirestriction protein</fullName>
    </submittedName>
</protein>
<evidence type="ECO:0000259" key="3">
    <source>
        <dbReference type="Pfam" id="PF18818"/>
    </source>
</evidence>
<feature type="region of interest" description="Disordered" evidence="1">
    <location>
        <begin position="1"/>
        <end position="24"/>
    </location>
</feature>
<feature type="domain" description="N-terminal" evidence="2">
    <location>
        <begin position="25"/>
        <end position="130"/>
    </location>
</feature>
<feature type="domain" description="Polyvalent protein metallopeptidase" evidence="3">
    <location>
        <begin position="178"/>
        <end position="301"/>
    </location>
</feature>
<reference evidence="5" key="1">
    <citation type="journal article" date="2013" name="Proc. Natl. Acad. Sci. U.S.A.">
        <title>Improving the coverage of the cyanobacterial phylum using diversity-driven genome sequencing.</title>
        <authorList>
            <person name="Shih P.M."/>
            <person name="Wu D."/>
            <person name="Latifi A."/>
            <person name="Axen S.D."/>
            <person name="Fewer D.P."/>
            <person name="Talla E."/>
            <person name="Calteau A."/>
            <person name="Cai F."/>
            <person name="Tandeau de Marsac N."/>
            <person name="Rippka R."/>
            <person name="Herdman M."/>
            <person name="Sivonen K."/>
            <person name="Coursin T."/>
            <person name="Laurent T."/>
            <person name="Goodwin L."/>
            <person name="Nolan M."/>
            <person name="Davenport K.W."/>
            <person name="Han C.S."/>
            <person name="Rubin E.M."/>
            <person name="Eisen J.A."/>
            <person name="Woyke T."/>
            <person name="Gugger M."/>
            <person name="Kerfeld C.A."/>
        </authorList>
    </citation>
    <scope>NUCLEOTIDE SEQUENCE [LARGE SCALE GENOMIC DNA]</scope>
    <source>
        <strain evidence="5">ATCC 27147 / PCC 6307</strain>
    </source>
</reference>
<dbReference type="eggNOG" id="COG4227">
    <property type="taxonomic scope" value="Bacteria"/>
</dbReference>
<dbReference type="PIRSF" id="PIRSF037112">
    <property type="entry name" value="Antirestriction_ArdC"/>
    <property type="match status" value="1"/>
</dbReference>
<organism evidence="4 5">
    <name type="scientific">Cyanobium gracile (strain ATCC 27147 / PCC 6307)</name>
    <dbReference type="NCBI Taxonomy" id="292564"/>
    <lineage>
        <taxon>Bacteria</taxon>
        <taxon>Bacillati</taxon>
        <taxon>Cyanobacteriota</taxon>
        <taxon>Cyanophyceae</taxon>
        <taxon>Synechococcales</taxon>
        <taxon>Prochlorococcaceae</taxon>
        <taxon>Cyanobium</taxon>
    </lineage>
</organism>